<evidence type="ECO:0000313" key="7">
    <source>
        <dbReference type="EMBL" id="BDT03965.1"/>
    </source>
</evidence>
<dbReference type="InterPro" id="IPR025161">
    <property type="entry name" value="IS402-like_dom"/>
</dbReference>
<dbReference type="EMBL" id="AP026933">
    <property type="protein sequence ID" value="BDT03044.1"/>
    <property type="molecule type" value="Genomic_DNA"/>
</dbReference>
<keyword evidence="9" id="KW-1185">Reference proteome</keyword>
<protein>
    <recommendedName>
        <fullName evidence="1">Insertion element IS402-like domain-containing protein</fullName>
    </recommendedName>
</protein>
<dbReference type="EMBL" id="AP026933">
    <property type="protein sequence ID" value="BDT02582.1"/>
    <property type="molecule type" value="Genomic_DNA"/>
</dbReference>
<evidence type="ECO:0000313" key="2">
    <source>
        <dbReference type="EMBL" id="BDT02582.1"/>
    </source>
</evidence>
<dbReference type="EMBL" id="AP026933">
    <property type="protein sequence ID" value="BDT03034.1"/>
    <property type="molecule type" value="Genomic_DNA"/>
</dbReference>
<proteinExistence type="predicted"/>
<sequence length="84" mass="10062">MHKNYPSHVTKEQFENIKSTLENSKKKTKPRNLDLYEVFCAVLYVLKSGCQWRMLPKIFQNDKLYIIISKFEVKTMIKNLVYCN</sequence>
<name>A0ABM8BTZ0_9MOLU</name>
<evidence type="ECO:0000313" key="3">
    <source>
        <dbReference type="EMBL" id="BDT03034.1"/>
    </source>
</evidence>
<reference evidence="5 9" key="1">
    <citation type="journal article" date="2022" name="Front. Microbiol.">
        <title>Male-killing mechanisms vary between Spiroplasma species.</title>
        <authorList>
            <person name="Arai H."/>
            <person name="Inoue M."/>
            <person name="Kageyama D."/>
        </authorList>
    </citation>
    <scope>NUCLEOTIDE SEQUENCE [LARGE SCALE GENOMIC DNA]</scope>
    <source>
        <strain evidence="9">sHm</strain>
        <strain evidence="5">SHm</strain>
    </source>
</reference>
<evidence type="ECO:0000259" key="1">
    <source>
        <dbReference type="Pfam" id="PF13340"/>
    </source>
</evidence>
<organism evidence="5 9">
    <name type="scientific">Spiroplasma ixodetis</name>
    <dbReference type="NCBI Taxonomy" id="2141"/>
    <lineage>
        <taxon>Bacteria</taxon>
        <taxon>Bacillati</taxon>
        <taxon>Mycoplasmatota</taxon>
        <taxon>Mollicutes</taxon>
        <taxon>Entomoplasmatales</taxon>
        <taxon>Spiroplasmataceae</taxon>
        <taxon>Spiroplasma</taxon>
    </lineage>
</organism>
<dbReference type="PANTHER" id="PTHR30007:SF0">
    <property type="entry name" value="TRANSPOSASE"/>
    <property type="match status" value="1"/>
</dbReference>
<evidence type="ECO:0000313" key="9">
    <source>
        <dbReference type="Proteomes" id="UP001163387"/>
    </source>
</evidence>
<accession>A0ABM8BTZ0</accession>
<evidence type="ECO:0000313" key="4">
    <source>
        <dbReference type="EMBL" id="BDT03044.1"/>
    </source>
</evidence>
<evidence type="ECO:0000313" key="8">
    <source>
        <dbReference type="EMBL" id="BDT04840.1"/>
    </source>
</evidence>
<dbReference type="EMBL" id="AP026933">
    <property type="protein sequence ID" value="BDT04840.1"/>
    <property type="molecule type" value="Genomic_DNA"/>
</dbReference>
<dbReference type="Proteomes" id="UP001163387">
    <property type="component" value="Chromosome"/>
</dbReference>
<dbReference type="EMBL" id="AP026933">
    <property type="protein sequence ID" value="BDT03965.1"/>
    <property type="molecule type" value="Genomic_DNA"/>
</dbReference>
<dbReference type="Pfam" id="PF13340">
    <property type="entry name" value="DUF4096"/>
    <property type="match status" value="1"/>
</dbReference>
<evidence type="ECO:0000313" key="6">
    <source>
        <dbReference type="EMBL" id="BDT03580.1"/>
    </source>
</evidence>
<gene>
    <name evidence="2" type="ORF">SHM_02280</name>
    <name evidence="3" type="ORF">SHM_06800</name>
    <name evidence="4" type="ORF">SHM_06900</name>
    <name evidence="5" type="ORF">SHM_07530</name>
    <name evidence="6" type="ORF">SHM_12260</name>
    <name evidence="7" type="ORF">SHM_16110</name>
    <name evidence="8" type="ORF">SHM_24860</name>
</gene>
<feature type="domain" description="Insertion element IS402-like" evidence="1">
    <location>
        <begin position="9"/>
        <end position="61"/>
    </location>
</feature>
<dbReference type="EMBL" id="AP026933">
    <property type="protein sequence ID" value="BDT03107.1"/>
    <property type="molecule type" value="Genomic_DNA"/>
</dbReference>
<dbReference type="PANTHER" id="PTHR30007">
    <property type="entry name" value="PHP DOMAIN PROTEIN"/>
    <property type="match status" value="1"/>
</dbReference>
<evidence type="ECO:0000313" key="5">
    <source>
        <dbReference type="EMBL" id="BDT03107.1"/>
    </source>
</evidence>
<dbReference type="EMBL" id="AP026933">
    <property type="protein sequence ID" value="BDT03580.1"/>
    <property type="molecule type" value="Genomic_DNA"/>
</dbReference>